<reference evidence="1" key="1">
    <citation type="journal article" date="2017" name="Virus Genes">
        <title>The complete genome sequence of a third distinct baculovirus isolated from the true armyworm, Mythimna unipuncta, contains two copies of the lef-7 gene.</title>
        <authorList>
            <person name="Harrison R.L."/>
            <person name="Mowery J.D."/>
            <person name="Rowley D.L."/>
            <person name="Bauchan G.R."/>
            <person name="Theilmann D.A."/>
            <person name="Rohrmann G.F."/>
            <person name="Erlandson M.A."/>
        </authorList>
    </citation>
    <scope>NUCLEOTIDE SEQUENCE [LARGE SCALE GENOMIC DNA]</scope>
    <source>
        <strain evidence="1">#7</strain>
    </source>
</reference>
<dbReference type="Pfam" id="PF05152">
    <property type="entry name" value="DUF705"/>
    <property type="match status" value="1"/>
</dbReference>
<organism evidence="1 2">
    <name type="scientific">Mythimna unipuncta nucleopolyhedrovirus</name>
    <dbReference type="NCBI Taxonomy" id="447897"/>
    <lineage>
        <taxon>Viruses</taxon>
        <taxon>Viruses incertae sedis</taxon>
        <taxon>Naldaviricetes</taxon>
        <taxon>Lefavirales</taxon>
        <taxon>Baculoviridae</taxon>
        <taxon>Alphabaculovirus</taxon>
    </lineage>
</organism>
<proteinExistence type="predicted"/>
<dbReference type="NCBIfam" id="TIGR01684">
    <property type="entry name" value="viral_ppase"/>
    <property type="match status" value="1"/>
</dbReference>
<keyword evidence="2" id="KW-1185">Reference proteome</keyword>
<evidence type="ECO:0000313" key="1">
    <source>
        <dbReference type="EMBL" id="AUV65344.1"/>
    </source>
</evidence>
<evidence type="ECO:0000313" key="2">
    <source>
        <dbReference type="Proteomes" id="UP000297194"/>
    </source>
</evidence>
<dbReference type="InterPro" id="IPR036412">
    <property type="entry name" value="HAD-like_sf"/>
</dbReference>
<dbReference type="RefSeq" id="YP_009666738.1">
    <property type="nucleotide sequence ID" value="NC_043530.1"/>
</dbReference>
<sequence>MAWTVLQRRDLLLMRRHVLVLAEWSDLFSISFRHLKMFEFVVFAFDKRQRIDQHEYNVQIVKCRDDMTDVRRNLKLAYKTSALGHVYVINEKIPMYGFLKEWYVQNYLEVYQMGYDRFLWEIPHVVVFDLDNTLISDEEPVRIRSQSVYDSLHDLKSKGCVLMLWSYGNREHVTHSMNEADLNGIFDITICGGQRVSGGSDRVIIDNRERMAFVEKPFYLDIDVKTDRLPKSPRVVLWYLRKIGVNYIKSITLVDDLKDNDYSYDFFVNVSRCFEPANDWDKYHRAIVDNILGHEHEFDVQFY</sequence>
<dbReference type="InterPro" id="IPR023214">
    <property type="entry name" value="HAD_sf"/>
</dbReference>
<dbReference type="EMBL" id="MF375894">
    <property type="protein sequence ID" value="AUV65344.1"/>
    <property type="molecule type" value="Genomic_DNA"/>
</dbReference>
<dbReference type="Proteomes" id="UP000297194">
    <property type="component" value="Segment"/>
</dbReference>
<dbReference type="Gene3D" id="3.40.50.1000">
    <property type="entry name" value="HAD superfamily/HAD-like"/>
    <property type="match status" value="1"/>
</dbReference>
<dbReference type="GeneID" id="40527018"/>
<dbReference type="InterPro" id="IPR007827">
    <property type="entry name" value="DUF705"/>
</dbReference>
<name>A0A2K9VSC1_9ABAC</name>
<dbReference type="SUPFAM" id="SSF56784">
    <property type="entry name" value="HAD-like"/>
    <property type="match status" value="1"/>
</dbReference>
<dbReference type="NCBIfam" id="TIGR01681">
    <property type="entry name" value="HAD-SF-IIIC"/>
    <property type="match status" value="1"/>
</dbReference>
<protein>
    <submittedName>
        <fullName evidence="1">38K</fullName>
    </submittedName>
</protein>
<dbReference type="InterPro" id="IPR010033">
    <property type="entry name" value="HAD_SF_ppase_IIIC"/>
</dbReference>
<dbReference type="KEGG" id="vg:40527018"/>
<accession>A0A2K9VSC1</accession>